<evidence type="ECO:0000259" key="1">
    <source>
        <dbReference type="PROSITE" id="PS50181"/>
    </source>
</evidence>
<keyword evidence="3" id="KW-1185">Reference proteome</keyword>
<proteinExistence type="predicted"/>
<protein>
    <recommendedName>
        <fullName evidence="1">F-box domain-containing protein</fullName>
    </recommendedName>
</protein>
<feature type="domain" description="F-box" evidence="1">
    <location>
        <begin position="17"/>
        <end position="63"/>
    </location>
</feature>
<dbReference type="InterPro" id="IPR001810">
    <property type="entry name" value="F-box_dom"/>
</dbReference>
<dbReference type="SUPFAM" id="SSF81383">
    <property type="entry name" value="F-box domain"/>
    <property type="match status" value="1"/>
</dbReference>
<dbReference type="CDD" id="cd22117">
    <property type="entry name" value="F-box_FBXL4"/>
    <property type="match status" value="1"/>
</dbReference>
<dbReference type="EMBL" id="JACMSC010000008">
    <property type="protein sequence ID" value="KAG6510539.1"/>
    <property type="molecule type" value="Genomic_DNA"/>
</dbReference>
<dbReference type="InterPro" id="IPR032710">
    <property type="entry name" value="NTF2-like_dom_sf"/>
</dbReference>
<evidence type="ECO:0000313" key="3">
    <source>
        <dbReference type="Proteomes" id="UP000734854"/>
    </source>
</evidence>
<dbReference type="PANTHER" id="PTHR47124">
    <property type="entry name" value="F-BOX PROTEIN SKIP8"/>
    <property type="match status" value="1"/>
</dbReference>
<reference evidence="2 3" key="1">
    <citation type="submission" date="2020-08" db="EMBL/GenBank/DDBJ databases">
        <title>Plant Genome Project.</title>
        <authorList>
            <person name="Zhang R.-G."/>
        </authorList>
    </citation>
    <scope>NUCLEOTIDE SEQUENCE [LARGE SCALE GENOMIC DNA]</scope>
    <source>
        <tissue evidence="2">Rhizome</tissue>
    </source>
</reference>
<dbReference type="Gene3D" id="3.10.450.50">
    <property type="match status" value="1"/>
</dbReference>
<name>A0A8J5L924_ZINOF</name>
<organism evidence="2 3">
    <name type="scientific">Zingiber officinale</name>
    <name type="common">Ginger</name>
    <name type="synonym">Amomum zingiber</name>
    <dbReference type="NCBI Taxonomy" id="94328"/>
    <lineage>
        <taxon>Eukaryota</taxon>
        <taxon>Viridiplantae</taxon>
        <taxon>Streptophyta</taxon>
        <taxon>Embryophyta</taxon>
        <taxon>Tracheophyta</taxon>
        <taxon>Spermatophyta</taxon>
        <taxon>Magnoliopsida</taxon>
        <taxon>Liliopsida</taxon>
        <taxon>Zingiberales</taxon>
        <taxon>Zingiberaceae</taxon>
        <taxon>Zingiber</taxon>
    </lineage>
</organism>
<gene>
    <name evidence="2" type="ORF">ZIOFF_028564</name>
</gene>
<dbReference type="SUPFAM" id="SSF54427">
    <property type="entry name" value="NTF2-like"/>
    <property type="match status" value="1"/>
</dbReference>
<dbReference type="AlphaFoldDB" id="A0A8J5L924"/>
<dbReference type="PROSITE" id="PS50181">
    <property type="entry name" value="FBOX"/>
    <property type="match status" value="1"/>
</dbReference>
<dbReference type="Proteomes" id="UP000734854">
    <property type="component" value="Unassembled WGS sequence"/>
</dbReference>
<dbReference type="InterPro" id="IPR037401">
    <property type="entry name" value="SnoaL-like"/>
</dbReference>
<dbReference type="Pfam" id="PF13474">
    <property type="entry name" value="SnoaL_3"/>
    <property type="match status" value="1"/>
</dbReference>
<sequence>MTVGDKVEAAGDRQAGGSMMEQLPPEITTHALSYLDYASLCRLSMTNSVMRNAANDDGFYSIIREGSLPAMSRLWLNADYVEYMQDSGGKFTGYDAVIDRWALRFDGQGIDVQIENVRAHFMRDDMVWMAMDAYVDVYFGPFHDTNVYEFHDGQWFMVYHISRRMLDVP</sequence>
<accession>A0A8J5L924</accession>
<comment type="caution">
    <text evidence="2">The sequence shown here is derived from an EMBL/GenBank/DDBJ whole genome shotgun (WGS) entry which is preliminary data.</text>
</comment>
<dbReference type="InterPro" id="IPR036047">
    <property type="entry name" value="F-box-like_dom_sf"/>
</dbReference>
<evidence type="ECO:0000313" key="2">
    <source>
        <dbReference type="EMBL" id="KAG6510539.1"/>
    </source>
</evidence>
<dbReference type="PANTHER" id="PTHR47124:SF1">
    <property type="entry name" value="F-BOX PROTEIN SKIP8"/>
    <property type="match status" value="1"/>
</dbReference>
<dbReference type="InterPro" id="IPR044260">
    <property type="entry name" value="SKIP8-like"/>
</dbReference>